<dbReference type="PANTHER" id="PTHR43726:SF1">
    <property type="entry name" value="BIOTIN SYNTHASE"/>
    <property type="match status" value="1"/>
</dbReference>
<dbReference type="NCBIfam" id="TIGR03956">
    <property type="entry name" value="rSAM_HydE"/>
    <property type="match status" value="1"/>
</dbReference>
<name>A0ABR7IA49_9FIRM</name>
<dbReference type="PROSITE" id="PS51918">
    <property type="entry name" value="RADICAL_SAM"/>
    <property type="match status" value="1"/>
</dbReference>
<keyword evidence="7" id="KW-1185">Reference proteome</keyword>
<evidence type="ECO:0000259" key="5">
    <source>
        <dbReference type="PROSITE" id="PS51918"/>
    </source>
</evidence>
<dbReference type="Gene3D" id="3.20.20.70">
    <property type="entry name" value="Aldolase class I"/>
    <property type="match status" value="1"/>
</dbReference>
<reference evidence="6 7" key="1">
    <citation type="submission" date="2020-08" db="EMBL/GenBank/DDBJ databases">
        <title>Genome public.</title>
        <authorList>
            <person name="Liu C."/>
            <person name="Sun Q."/>
        </authorList>
    </citation>
    <scope>NUCLEOTIDE SEQUENCE [LARGE SCALE GENOMIC DNA]</scope>
    <source>
        <strain evidence="6 7">BX0805</strain>
    </source>
</reference>
<dbReference type="EMBL" id="JACOQH010000004">
    <property type="protein sequence ID" value="MBC5753760.1"/>
    <property type="molecule type" value="Genomic_DNA"/>
</dbReference>
<dbReference type="RefSeq" id="WP_186982040.1">
    <property type="nucleotide sequence ID" value="NZ_JACOQH010000004.1"/>
</dbReference>
<dbReference type="SFLD" id="SFLDS00029">
    <property type="entry name" value="Radical_SAM"/>
    <property type="match status" value="1"/>
</dbReference>
<dbReference type="InterPro" id="IPR058240">
    <property type="entry name" value="rSAM_sf"/>
</dbReference>
<evidence type="ECO:0000313" key="6">
    <source>
        <dbReference type="EMBL" id="MBC5753760.1"/>
    </source>
</evidence>
<dbReference type="InterPro" id="IPR007197">
    <property type="entry name" value="rSAM"/>
</dbReference>
<evidence type="ECO:0000256" key="2">
    <source>
        <dbReference type="ARBA" id="ARBA00022723"/>
    </source>
</evidence>
<keyword evidence="1" id="KW-0949">S-adenosyl-L-methionine</keyword>
<keyword evidence="2" id="KW-0479">Metal-binding</keyword>
<keyword evidence="3" id="KW-0408">Iron</keyword>
<dbReference type="Pfam" id="PF04055">
    <property type="entry name" value="Radical_SAM"/>
    <property type="match status" value="1"/>
</dbReference>
<protein>
    <submittedName>
        <fullName evidence="6">[FeFe] hydrogenase H-cluster radical SAM maturase HydE</fullName>
    </submittedName>
</protein>
<dbReference type="SMART" id="SM00729">
    <property type="entry name" value="Elp3"/>
    <property type="match status" value="1"/>
</dbReference>
<dbReference type="SFLD" id="SFLDG01060">
    <property type="entry name" value="BATS_domain_containing"/>
    <property type="match status" value="1"/>
</dbReference>
<dbReference type="PIRSF" id="PIRSF004762">
    <property type="entry name" value="CHP00423"/>
    <property type="match status" value="1"/>
</dbReference>
<proteinExistence type="predicted"/>
<dbReference type="Proteomes" id="UP000621540">
    <property type="component" value="Unassembled WGS sequence"/>
</dbReference>
<comment type="caution">
    <text evidence="6">The sequence shown here is derived from an EMBL/GenBank/DDBJ whole genome shotgun (WGS) entry which is preliminary data.</text>
</comment>
<feature type="domain" description="Radical SAM core" evidence="5">
    <location>
        <begin position="51"/>
        <end position="273"/>
    </location>
</feature>
<accession>A0ABR7IA49</accession>
<dbReference type="SFLD" id="SFLDF00348">
    <property type="entry name" value="FeFe_hydrogenase_maturase_(Hyd"/>
    <property type="match status" value="1"/>
</dbReference>
<organism evidence="6 7">
    <name type="scientific">Roseburia yibonii</name>
    <dbReference type="NCBI Taxonomy" id="2763063"/>
    <lineage>
        <taxon>Bacteria</taxon>
        <taxon>Bacillati</taxon>
        <taxon>Bacillota</taxon>
        <taxon>Clostridia</taxon>
        <taxon>Lachnospirales</taxon>
        <taxon>Lachnospiraceae</taxon>
        <taxon>Roseburia</taxon>
    </lineage>
</organism>
<evidence type="ECO:0000256" key="3">
    <source>
        <dbReference type="ARBA" id="ARBA00023004"/>
    </source>
</evidence>
<evidence type="ECO:0000256" key="4">
    <source>
        <dbReference type="ARBA" id="ARBA00023014"/>
    </source>
</evidence>
<dbReference type="SFLD" id="SFLDG01280">
    <property type="entry name" value="HydE/PylB-like"/>
    <property type="match status" value="1"/>
</dbReference>
<evidence type="ECO:0000256" key="1">
    <source>
        <dbReference type="ARBA" id="ARBA00022691"/>
    </source>
</evidence>
<dbReference type="PANTHER" id="PTHR43726">
    <property type="entry name" value="3-METHYLORNITHINE SYNTHASE"/>
    <property type="match status" value="1"/>
</dbReference>
<dbReference type="InterPro" id="IPR034422">
    <property type="entry name" value="HydE/PylB-like"/>
</dbReference>
<dbReference type="InterPro" id="IPR024021">
    <property type="entry name" value="FeFe-hyd_HydE_rSAM"/>
</dbReference>
<sequence length="352" mass="39930">MQTVHELIDKLNKEHALKKEEWVFLLGHRTEEDAEYLFSCARKQQQKYFGNCVYTRGLIEFTNICRNDCYYCGIRKSNPNAERYRLTTEQILSCAKSGYELGFRTFVLQGGEDLAYKDEDIVCLVRTIKEAYPDCAVTLSIGEKSYESYQKYFDAGADRYLLRHETADEVHYRKLHPAELSLEHRKQCLYDLKEIGYQVGCGFMVGSPGQTYETLAEDMLFITKVQPQMVGIGPFIPHHDTPFREEQAGTLELTLFLLGLLRLLIPNLLLPATTALGTIAPTGREQGILAGANVVMPNLSPVGVRKKYELYDNKICTGDEAAECRGCLNRRMESIGYELVVDRGDFVPVSGL</sequence>
<dbReference type="SUPFAM" id="SSF102114">
    <property type="entry name" value="Radical SAM enzymes"/>
    <property type="match status" value="1"/>
</dbReference>
<keyword evidence="4" id="KW-0411">Iron-sulfur</keyword>
<evidence type="ECO:0000313" key="7">
    <source>
        <dbReference type="Proteomes" id="UP000621540"/>
    </source>
</evidence>
<dbReference type="InterPro" id="IPR013785">
    <property type="entry name" value="Aldolase_TIM"/>
</dbReference>
<gene>
    <name evidence="6" type="primary">hydE</name>
    <name evidence="6" type="ORF">H8Z76_06920</name>
</gene>
<dbReference type="CDD" id="cd01335">
    <property type="entry name" value="Radical_SAM"/>
    <property type="match status" value="1"/>
</dbReference>
<dbReference type="InterPro" id="IPR006638">
    <property type="entry name" value="Elp3/MiaA/NifB-like_rSAM"/>
</dbReference>